<dbReference type="PANTHER" id="PTHR11203">
    <property type="entry name" value="CLEAVAGE AND POLYADENYLATION SPECIFICITY FACTOR FAMILY MEMBER"/>
    <property type="match status" value="1"/>
</dbReference>
<dbReference type="EMBL" id="FMZB01000002">
    <property type="protein sequence ID" value="SDC35620.1"/>
    <property type="molecule type" value="Genomic_DNA"/>
</dbReference>
<dbReference type="InterPro" id="IPR050698">
    <property type="entry name" value="MBL"/>
</dbReference>
<evidence type="ECO:0000313" key="3">
    <source>
        <dbReference type="Proteomes" id="UP000198666"/>
    </source>
</evidence>
<proteinExistence type="predicted"/>
<dbReference type="OrthoDB" id="9803916at2"/>
<dbReference type="Gene3D" id="3.60.15.10">
    <property type="entry name" value="Ribonuclease Z/Hydroxyacylglutathione hydrolase-like"/>
    <property type="match status" value="1"/>
</dbReference>
<dbReference type="RefSeq" id="WP_093726032.1">
    <property type="nucleotide sequence ID" value="NZ_FMZB01000002.1"/>
</dbReference>
<keyword evidence="3" id="KW-1185">Reference proteome</keyword>
<feature type="domain" description="Metallo-beta-lactamase" evidence="1">
    <location>
        <begin position="14"/>
        <end position="223"/>
    </location>
</feature>
<gene>
    <name evidence="2" type="ORF">SAMN05421663_102172</name>
</gene>
<evidence type="ECO:0000313" key="2">
    <source>
        <dbReference type="EMBL" id="SDC35620.1"/>
    </source>
</evidence>
<organism evidence="2 3">
    <name type="scientific">Terribacillus halophilus</name>
    <dbReference type="NCBI Taxonomy" id="361279"/>
    <lineage>
        <taxon>Bacteria</taxon>
        <taxon>Bacillati</taxon>
        <taxon>Bacillota</taxon>
        <taxon>Bacilli</taxon>
        <taxon>Bacillales</taxon>
        <taxon>Bacillaceae</taxon>
        <taxon>Terribacillus</taxon>
    </lineage>
</organism>
<dbReference type="AlphaFoldDB" id="A0A1G6KX03"/>
<evidence type="ECO:0000259" key="1">
    <source>
        <dbReference type="SMART" id="SM00849"/>
    </source>
</evidence>
<dbReference type="SUPFAM" id="SSF56281">
    <property type="entry name" value="Metallo-hydrolase/oxidoreductase"/>
    <property type="match status" value="1"/>
</dbReference>
<dbReference type="Pfam" id="PF00753">
    <property type="entry name" value="Lactamase_B"/>
    <property type="match status" value="1"/>
</dbReference>
<dbReference type="PANTHER" id="PTHR11203:SF37">
    <property type="entry name" value="INTEGRATOR COMPLEX SUBUNIT 11"/>
    <property type="match status" value="1"/>
</dbReference>
<accession>A0A1G6KX03</accession>
<dbReference type="GO" id="GO:0004521">
    <property type="term" value="F:RNA endonuclease activity"/>
    <property type="evidence" value="ECO:0007669"/>
    <property type="project" value="TreeGrafter"/>
</dbReference>
<sequence length="368" mass="40917">MISMQILGGFQEYGKNCFLIEHLETSTRIMLDCGVQNGQPEVYPPLTPEIAQSVDAVFLSHVHNDHVGALPLLADNGYEGEIWLSEASYAQIGPIQQRWRQKSAAPYQAAAVDTLNFTPFSPATKGQKIHITNDLSFEWGHSGHMLGSVWYIVHLGDASLFYSGDMVLDSVTFQTEAPAQSSFQLAIIDSGHGGQVTSRQKSEQALLKALENPDRCYQIPVSLSGKACDLILTVYKRFPDRQLFLEPALREHLSDCLSYAANLHTGMKEQLTNLLADGRIACITSNQASVSGIYFTNRRLEDMKIIPIDSPAHPEFFYKAHPDLKDVEKLLGGIQAEQLVFFHSRPKDFTKLIAHIPKELILNGGVYQ</sequence>
<protein>
    <submittedName>
        <fullName evidence="2">Metallo-beta-lactamase superfamily protein</fullName>
    </submittedName>
</protein>
<dbReference type="SMART" id="SM00849">
    <property type="entry name" value="Lactamase_B"/>
    <property type="match status" value="1"/>
</dbReference>
<reference evidence="3" key="1">
    <citation type="submission" date="2016-10" db="EMBL/GenBank/DDBJ databases">
        <authorList>
            <person name="Varghese N."/>
            <person name="Submissions S."/>
        </authorList>
    </citation>
    <scope>NUCLEOTIDE SEQUENCE [LARGE SCALE GENOMIC DNA]</scope>
    <source>
        <strain evidence="3">DSM 21620</strain>
    </source>
</reference>
<dbReference type="Proteomes" id="UP000198666">
    <property type="component" value="Unassembled WGS sequence"/>
</dbReference>
<dbReference type="InterPro" id="IPR001279">
    <property type="entry name" value="Metallo-B-lactamas"/>
</dbReference>
<dbReference type="STRING" id="361279.SAMN05421663_102172"/>
<dbReference type="InterPro" id="IPR036866">
    <property type="entry name" value="RibonucZ/Hydroxyglut_hydro"/>
</dbReference>
<name>A0A1G6KX03_9BACI</name>